<proteinExistence type="predicted"/>
<dbReference type="GO" id="GO:0046976">
    <property type="term" value="F:histone H3K27 methyltransferase activity"/>
    <property type="evidence" value="ECO:0007669"/>
    <property type="project" value="TreeGrafter"/>
</dbReference>
<sequence>MSTPQDPLHASIERTYRQVYSEYHNHKPHFTETLPCYLAATNVSAEVDDAISDYFEQWYDPHHATVLENSSSNRPAPAPAAHQLEVRQAKLQRLRGDGRQIDICAIQQSALLVPASATIPPYRFCRPIDTCVFRETERFAAFTHAIMQDNDRADELTAAYMGRGWLHEQPSRQSDIDIVALETFERLMDKGLDREDIDRSRILPLHSDVIVDLDILRDLPPFPTASTDATGSTSRAKAWQGILPVAAESFVDDPERLHLDAQARLCPRRDCRTFGCQLHSTLTVVKPQPTLRSTEPLTGFDPVGESPCSGSCYRRPAPSDPLVHEHWPEAHVYKLQECLDWLPDTNSCALRTVFPRRSCAELHRKIALLRMNPARNPSQSNDVAIAAPKGCTCHSVRQKGKAATSRSSFCGGESCPCRAAGRECDPELCHPSTEAEDWDSILSESPKPPSCGTCTNMQLQRLPLGPSTDFRVGISKTSGYGLFARVPISNNKPIFEYTGEHIPNAESDNRSLFYAVSKRNYLFDVVGWLGFTLDAGLMGNDARYINTVYGLEAVKRRKINTDAASVEAQGRNRILIRTNKSRQKISAGEELFLDYGEMFTVKSKISQLNSQRERKREEKKERQEKRR</sequence>
<evidence type="ECO:0000256" key="2">
    <source>
        <dbReference type="ARBA" id="ARBA00023163"/>
    </source>
</evidence>
<dbReference type="SMART" id="SM00317">
    <property type="entry name" value="SET"/>
    <property type="match status" value="1"/>
</dbReference>
<gene>
    <name evidence="5" type="ORF">MKK02DRAFT_44511</name>
</gene>
<evidence type="ECO:0000313" key="6">
    <source>
        <dbReference type="Proteomes" id="UP001164286"/>
    </source>
</evidence>
<reference evidence="5" key="1">
    <citation type="journal article" date="2022" name="G3 (Bethesda)">
        <title>High quality genome of the basidiomycete yeast Dioszegia hungarica PDD-24b-2 isolated from cloud water.</title>
        <authorList>
            <person name="Jarrige D."/>
            <person name="Haridas S."/>
            <person name="Bleykasten-Grosshans C."/>
            <person name="Joly M."/>
            <person name="Nadalig T."/>
            <person name="Sancelme M."/>
            <person name="Vuilleumier S."/>
            <person name="Grigoriev I.V."/>
            <person name="Amato P."/>
            <person name="Bringel F."/>
        </authorList>
    </citation>
    <scope>NUCLEOTIDE SEQUENCE</scope>
    <source>
        <strain evidence="5">PDD-24b-2</strain>
    </source>
</reference>
<dbReference type="AlphaFoldDB" id="A0AA38H7I7"/>
<dbReference type="SUPFAM" id="SSF82199">
    <property type="entry name" value="SET domain"/>
    <property type="match status" value="1"/>
</dbReference>
<accession>A0AA38H7I7</accession>
<name>A0AA38H7I7_9TREE</name>
<dbReference type="InterPro" id="IPR045318">
    <property type="entry name" value="EZH1/2-like"/>
</dbReference>
<dbReference type="RefSeq" id="XP_052945592.1">
    <property type="nucleotide sequence ID" value="XM_053092965.1"/>
</dbReference>
<keyword evidence="1" id="KW-0805">Transcription regulation</keyword>
<organism evidence="5 6">
    <name type="scientific">Dioszegia hungarica</name>
    <dbReference type="NCBI Taxonomy" id="4972"/>
    <lineage>
        <taxon>Eukaryota</taxon>
        <taxon>Fungi</taxon>
        <taxon>Dikarya</taxon>
        <taxon>Basidiomycota</taxon>
        <taxon>Agaricomycotina</taxon>
        <taxon>Tremellomycetes</taxon>
        <taxon>Tremellales</taxon>
        <taxon>Bulleribasidiaceae</taxon>
        <taxon>Dioszegia</taxon>
    </lineage>
</organism>
<evidence type="ECO:0000256" key="1">
    <source>
        <dbReference type="ARBA" id="ARBA00023015"/>
    </source>
</evidence>
<dbReference type="EMBL" id="JAKWFO010000005">
    <property type="protein sequence ID" value="KAI9635815.1"/>
    <property type="molecule type" value="Genomic_DNA"/>
</dbReference>
<feature type="domain" description="SET" evidence="4">
    <location>
        <begin position="470"/>
        <end position="596"/>
    </location>
</feature>
<dbReference type="GeneID" id="77732170"/>
<dbReference type="GO" id="GO:0035098">
    <property type="term" value="C:ESC/E(Z) complex"/>
    <property type="evidence" value="ECO:0007669"/>
    <property type="project" value="TreeGrafter"/>
</dbReference>
<comment type="caution">
    <text evidence="5">The sequence shown here is derived from an EMBL/GenBank/DDBJ whole genome shotgun (WGS) entry which is preliminary data.</text>
</comment>
<keyword evidence="2" id="KW-0804">Transcription</keyword>
<dbReference type="PROSITE" id="PS50280">
    <property type="entry name" value="SET"/>
    <property type="match status" value="1"/>
</dbReference>
<dbReference type="GO" id="GO:0003682">
    <property type="term" value="F:chromatin binding"/>
    <property type="evidence" value="ECO:0007669"/>
    <property type="project" value="TreeGrafter"/>
</dbReference>
<dbReference type="GO" id="GO:0031507">
    <property type="term" value="P:heterochromatin formation"/>
    <property type="evidence" value="ECO:0007669"/>
    <property type="project" value="TreeGrafter"/>
</dbReference>
<keyword evidence="6" id="KW-1185">Reference proteome</keyword>
<feature type="compositionally biased region" description="Basic and acidic residues" evidence="3">
    <location>
        <begin position="611"/>
        <end position="627"/>
    </location>
</feature>
<dbReference type="InterPro" id="IPR046341">
    <property type="entry name" value="SET_dom_sf"/>
</dbReference>
<evidence type="ECO:0000256" key="3">
    <source>
        <dbReference type="SAM" id="MobiDB-lite"/>
    </source>
</evidence>
<evidence type="ECO:0000259" key="4">
    <source>
        <dbReference type="PROSITE" id="PS50280"/>
    </source>
</evidence>
<dbReference type="InterPro" id="IPR001214">
    <property type="entry name" value="SET_dom"/>
</dbReference>
<dbReference type="PANTHER" id="PTHR45747:SF4">
    <property type="entry name" value="HISTONE-LYSINE N-METHYLTRANSFERASE E(Z)"/>
    <property type="match status" value="1"/>
</dbReference>
<protein>
    <recommendedName>
        <fullName evidence="4">SET domain-containing protein</fullName>
    </recommendedName>
</protein>
<dbReference type="PROSITE" id="PS50244">
    <property type="entry name" value="S5A_REDUCTASE"/>
    <property type="match status" value="1"/>
</dbReference>
<evidence type="ECO:0000313" key="5">
    <source>
        <dbReference type="EMBL" id="KAI9635815.1"/>
    </source>
</evidence>
<dbReference type="Gene3D" id="2.170.270.10">
    <property type="entry name" value="SET domain"/>
    <property type="match status" value="1"/>
</dbReference>
<dbReference type="Proteomes" id="UP001164286">
    <property type="component" value="Unassembled WGS sequence"/>
</dbReference>
<feature type="region of interest" description="Disordered" evidence="3">
    <location>
        <begin position="606"/>
        <end position="627"/>
    </location>
</feature>
<dbReference type="Pfam" id="PF00856">
    <property type="entry name" value="SET"/>
    <property type="match status" value="1"/>
</dbReference>
<dbReference type="PANTHER" id="PTHR45747">
    <property type="entry name" value="HISTONE-LYSINE N-METHYLTRANSFERASE E(Z)"/>
    <property type="match status" value="1"/>
</dbReference>